<dbReference type="EMBL" id="CAJPIZ010012615">
    <property type="protein sequence ID" value="CAG2113794.1"/>
    <property type="molecule type" value="Genomic_DNA"/>
</dbReference>
<feature type="transmembrane region" description="Helical" evidence="5">
    <location>
        <begin position="22"/>
        <end position="43"/>
    </location>
</feature>
<dbReference type="InterPro" id="IPR003280">
    <property type="entry name" value="2pore_dom_K_chnl"/>
</dbReference>
<keyword evidence="2 5" id="KW-0812">Transmembrane</keyword>
<organism evidence="6">
    <name type="scientific">Medioppia subpectinata</name>
    <dbReference type="NCBI Taxonomy" id="1979941"/>
    <lineage>
        <taxon>Eukaryota</taxon>
        <taxon>Metazoa</taxon>
        <taxon>Ecdysozoa</taxon>
        <taxon>Arthropoda</taxon>
        <taxon>Chelicerata</taxon>
        <taxon>Arachnida</taxon>
        <taxon>Acari</taxon>
        <taxon>Acariformes</taxon>
        <taxon>Sarcoptiformes</taxon>
        <taxon>Oribatida</taxon>
        <taxon>Brachypylina</taxon>
        <taxon>Oppioidea</taxon>
        <taxon>Oppiidae</taxon>
        <taxon>Medioppia</taxon>
    </lineage>
</organism>
<dbReference type="GO" id="GO:0005886">
    <property type="term" value="C:plasma membrane"/>
    <property type="evidence" value="ECO:0007669"/>
    <property type="project" value="TreeGrafter"/>
</dbReference>
<dbReference type="GO" id="GO:0015271">
    <property type="term" value="F:outward rectifier potassium channel activity"/>
    <property type="evidence" value="ECO:0007669"/>
    <property type="project" value="TreeGrafter"/>
</dbReference>
<evidence type="ECO:0000256" key="5">
    <source>
        <dbReference type="SAM" id="Phobius"/>
    </source>
</evidence>
<keyword evidence="3 5" id="KW-1133">Transmembrane helix</keyword>
<sequence length="119" mass="13850">MARRVRNGCCTALHLNEDNSRFLLLALVLIVYMILGAILFHILERDAELKARQKYWKIYDKFRLKYRNIINETDLNELLYEYGNATQSGVMGPTQRWDISGSFYFVATVVSTIVNLIEV</sequence>
<dbReference type="SUPFAM" id="SSF81324">
    <property type="entry name" value="Voltage-gated potassium channels"/>
    <property type="match status" value="1"/>
</dbReference>
<name>A0A7R9Q6F4_9ACAR</name>
<protein>
    <submittedName>
        <fullName evidence="6">Uncharacterized protein</fullName>
    </submittedName>
</protein>
<evidence type="ECO:0000256" key="3">
    <source>
        <dbReference type="ARBA" id="ARBA00022989"/>
    </source>
</evidence>
<dbReference type="Proteomes" id="UP000759131">
    <property type="component" value="Unassembled WGS sequence"/>
</dbReference>
<dbReference type="AlphaFoldDB" id="A0A7R9Q6F4"/>
<dbReference type="EMBL" id="OC867190">
    <property type="protein sequence ID" value="CAD7633364.1"/>
    <property type="molecule type" value="Genomic_DNA"/>
</dbReference>
<dbReference type="PANTHER" id="PTHR11003:SF10">
    <property type="entry name" value="POTASSIUM CHANNEL DOMAIN-CONTAINING PROTEIN"/>
    <property type="match status" value="1"/>
</dbReference>
<dbReference type="OrthoDB" id="297496at2759"/>
<evidence type="ECO:0000313" key="7">
    <source>
        <dbReference type="Proteomes" id="UP000759131"/>
    </source>
</evidence>
<dbReference type="Gene3D" id="1.10.287.70">
    <property type="match status" value="1"/>
</dbReference>
<evidence type="ECO:0000313" key="6">
    <source>
        <dbReference type="EMBL" id="CAD7633364.1"/>
    </source>
</evidence>
<proteinExistence type="predicted"/>
<accession>A0A7R9Q6F4</accession>
<dbReference type="GO" id="GO:0030322">
    <property type="term" value="P:stabilization of membrane potential"/>
    <property type="evidence" value="ECO:0007669"/>
    <property type="project" value="TreeGrafter"/>
</dbReference>
<keyword evidence="4 5" id="KW-0472">Membrane</keyword>
<dbReference type="PANTHER" id="PTHR11003">
    <property type="entry name" value="POTASSIUM CHANNEL, SUBFAMILY K"/>
    <property type="match status" value="1"/>
</dbReference>
<reference evidence="6" key="1">
    <citation type="submission" date="2020-11" db="EMBL/GenBank/DDBJ databases">
        <authorList>
            <person name="Tran Van P."/>
        </authorList>
    </citation>
    <scope>NUCLEOTIDE SEQUENCE</scope>
</reference>
<evidence type="ECO:0000256" key="2">
    <source>
        <dbReference type="ARBA" id="ARBA00022692"/>
    </source>
</evidence>
<keyword evidence="7" id="KW-1185">Reference proteome</keyword>
<comment type="subcellular location">
    <subcellularLocation>
        <location evidence="1">Membrane</location>
        <topology evidence="1">Multi-pass membrane protein</topology>
    </subcellularLocation>
</comment>
<gene>
    <name evidence="6" type="ORF">OSB1V03_LOCUS13761</name>
</gene>
<evidence type="ECO:0000256" key="4">
    <source>
        <dbReference type="ARBA" id="ARBA00023136"/>
    </source>
</evidence>
<dbReference type="GO" id="GO:0022841">
    <property type="term" value="F:potassium ion leak channel activity"/>
    <property type="evidence" value="ECO:0007669"/>
    <property type="project" value="TreeGrafter"/>
</dbReference>
<evidence type="ECO:0000256" key="1">
    <source>
        <dbReference type="ARBA" id="ARBA00004141"/>
    </source>
</evidence>